<protein>
    <recommendedName>
        <fullName evidence="2">NB-ARC domain-containing protein</fullName>
    </recommendedName>
</protein>
<sequence>MATRDRLLFEVHLAGELLVGGGRNQVLGGRRWSSKGSRIWRFRRQRRRCTDGDASTTIPSDRQMETFLSAILSDLATRSLSFLINKCSKPTSPTMEEKLQRLLLRVQIILEEAEDRHIANQAMLQQLNILRKEMYRGYYILDKFRYHDREEENTKDHQVSNSFAPSKFNPAKRIRFCRTSGQSLQQQLQQVLASLEATIEDTSEFFMFLNSYPRLNRQPYSTHLVLDKCLFNRQMEMEHIMNFLLKDNTSSNQNPGVLPIIGPSNVGKSTLIEHACNDERVRNHFFQIVCFSVDDLEDANMVTLRNCGVIKHQNHATGGERILIIVELIRDINEGAWRRLYSASKTCAANGSKIIVASRSDSISSFGTTHALRVKFFTQEAYWYFFKVRTFGSMDAAEHPKLESIAVDMAMELNGCFMGSNVYSVLLRENFNDKFWSMALARIREFRKLNLLLCGTSNFDDPWQGVGPAYVRRVNKICSGNHVIHEDYKVCSIQNMIHCHTNSAHSEDDVPMVSLQNFLFGSVKPQGKFNVLAWRSHLPPHYNYIFNCEVTSFDLQEEEISEAFHLTISDADAGERCHVGPKQNEHCRSFSFLIDRCYSKLPLLSNEEKIQRLERMLHRLAAAIEEADGRRILNHGMLRHINILRQDMYRGYYILDSFRFPEAHEEEIMSENNDKTESAMEERLRWLLLRVRIIVEEADERIITNQVMLQQLNILRKEMYRGYFTLDIFRCHGYKGDNTKDHQVSNSFALSKFNPAKRVRLSRVSGHSVQKQLQQVLGSLEVAIEDTSEFVMFLNNCPRLCRQPYSMHLLLDNCLFSRQLEREHIMNFLLKENTPGAENLGILPIIGPENVGKSTLIEHACDDERVRNHFSQIVCFNDNDLEDANMVTLRNRGEIKHQNHATDGERILIIIELIRDIDEGAWRRLYSAYKNCVANGSKIIVASRSDKIANFGTTKALRVTLLTQEAYWYFFKLRTFGSTDAAEHPKMASIAMDIAIELNGCFMGSSIYTLLLRANFNAQYWSMALAIIRKFRKLNLLLYGACFFDGPWQRVEPAYVRRVNKICPEYLVLLDDYKICSGQNNIVHCHTNCADNEDEVPNALVDPLSYVQNFRLHTLHMETFLTVFLSDFASKSISFLINKCSKPTASNMEERLQRLLLRIRIIMEEAKDRLITNQGMLLQLNILRKEMYRGIEVTLEDVSVFVMLLNSCPHLCRQPYSMHLLLDKCLFGRQMEMEHIMNFPLKVDSPGAENPGVLPIICRRKAGKSTLIEHDCNDERVCNHFSQIVCFSDNDLKDACMVTLRDCGAIKHQNHGIGGERVFIVIEQIGDIDEGVWRRLYSASKSCVPNGSKIIVASQSDKIASFGTTQALRVELFTEEAYWYFFKVRTVGSMDEQEHPKLASIAMDMARELDGCFMGASIYSVLLKANFNARFWNMALASIKEFKQTNLLVYGAYIDNPWQTSEPTYVRTVNRISSEYLVILDDYQTCPIQITNPAQSEAEVPEVNIQDFLFASVIPQGKFKVLAWTSHLPPHYNYMLSCEVQRKYPGSKIIITSPSDKIAKLGTNSISSCEVSVTRGLLVLAFGTSNPEDYPELTYISIPCQHYKVSLRSQILLIR</sequence>
<accession>A0A0E0Q3E9</accession>
<dbReference type="eggNOG" id="KOG4658">
    <property type="taxonomic scope" value="Eukaryota"/>
</dbReference>
<proteinExistence type="predicted"/>
<organism evidence="3 4">
    <name type="scientific">Oryza rufipogon</name>
    <name type="common">Brownbeard rice</name>
    <name type="synonym">Asian wild rice</name>
    <dbReference type="NCBI Taxonomy" id="4529"/>
    <lineage>
        <taxon>Eukaryota</taxon>
        <taxon>Viridiplantae</taxon>
        <taxon>Streptophyta</taxon>
        <taxon>Embryophyta</taxon>
        <taxon>Tracheophyta</taxon>
        <taxon>Spermatophyta</taxon>
        <taxon>Magnoliopsida</taxon>
        <taxon>Liliopsida</taxon>
        <taxon>Poales</taxon>
        <taxon>Poaceae</taxon>
        <taxon>BOP clade</taxon>
        <taxon>Oryzoideae</taxon>
        <taxon>Oryzeae</taxon>
        <taxon>Oryzinae</taxon>
        <taxon>Oryza</taxon>
    </lineage>
</organism>
<evidence type="ECO:0000256" key="1">
    <source>
        <dbReference type="SAM" id="Coils"/>
    </source>
</evidence>
<dbReference type="PANTHER" id="PTHR33377:SF30">
    <property type="entry name" value="OS07G0117000 PROTEIN"/>
    <property type="match status" value="1"/>
</dbReference>
<dbReference type="Proteomes" id="UP000008022">
    <property type="component" value="Unassembled WGS sequence"/>
</dbReference>
<keyword evidence="4" id="KW-1185">Reference proteome</keyword>
<reference evidence="4" key="1">
    <citation type="submission" date="2013-06" db="EMBL/GenBank/DDBJ databases">
        <authorList>
            <person name="Zhao Q."/>
        </authorList>
    </citation>
    <scope>NUCLEOTIDE SEQUENCE</scope>
    <source>
        <strain evidence="4">cv. W1943</strain>
    </source>
</reference>
<keyword evidence="1" id="KW-0175">Coiled coil</keyword>
<dbReference type="InterPro" id="IPR002182">
    <property type="entry name" value="NB-ARC"/>
</dbReference>
<evidence type="ECO:0000313" key="3">
    <source>
        <dbReference type="EnsemblPlants" id="ORUFI07G01190.1"/>
    </source>
</evidence>
<dbReference type="PANTHER" id="PTHR33377">
    <property type="entry name" value="OS10G0134700 PROTEIN-RELATED"/>
    <property type="match status" value="1"/>
</dbReference>
<feature type="coiled-coil region" evidence="1">
    <location>
        <begin position="603"/>
        <end position="630"/>
    </location>
</feature>
<name>A0A0E0Q3E9_ORYRU</name>
<feature type="domain" description="NB-ARC" evidence="2">
    <location>
        <begin position="235"/>
        <end position="390"/>
    </location>
</feature>
<evidence type="ECO:0000313" key="4">
    <source>
        <dbReference type="Proteomes" id="UP000008022"/>
    </source>
</evidence>
<dbReference type="EnsemblPlants" id="ORUFI07G01190.1">
    <property type="protein sequence ID" value="ORUFI07G01190.1"/>
    <property type="gene ID" value="ORUFI07G01190"/>
</dbReference>
<dbReference type="SUPFAM" id="SSF52540">
    <property type="entry name" value="P-loop containing nucleoside triphosphate hydrolases"/>
    <property type="match status" value="3"/>
</dbReference>
<evidence type="ECO:0000259" key="2">
    <source>
        <dbReference type="Pfam" id="PF00931"/>
    </source>
</evidence>
<dbReference type="Gene3D" id="3.40.50.300">
    <property type="entry name" value="P-loop containing nucleotide triphosphate hydrolases"/>
    <property type="match status" value="2"/>
</dbReference>
<dbReference type="STRING" id="4529.A0A0E0Q3E9"/>
<dbReference type="Pfam" id="PF00931">
    <property type="entry name" value="NB-ARC"/>
    <property type="match status" value="2"/>
</dbReference>
<feature type="domain" description="NB-ARC" evidence="2">
    <location>
        <begin position="823"/>
        <end position="977"/>
    </location>
</feature>
<dbReference type="Gramene" id="ORUFI07G01190.1">
    <property type="protein sequence ID" value="ORUFI07G01190.1"/>
    <property type="gene ID" value="ORUFI07G01190"/>
</dbReference>
<dbReference type="GO" id="GO:0043531">
    <property type="term" value="F:ADP binding"/>
    <property type="evidence" value="ECO:0007669"/>
    <property type="project" value="InterPro"/>
</dbReference>
<dbReference type="InterPro" id="IPR027417">
    <property type="entry name" value="P-loop_NTPase"/>
</dbReference>
<reference evidence="3" key="2">
    <citation type="submission" date="2015-06" db="UniProtKB">
        <authorList>
            <consortium name="EnsemblPlants"/>
        </authorList>
    </citation>
    <scope>IDENTIFICATION</scope>
</reference>